<keyword evidence="6" id="KW-1185">Reference proteome</keyword>
<dbReference type="RefSeq" id="WP_263332077.1">
    <property type="nucleotide sequence ID" value="NZ_JAGSYH010000001.1"/>
</dbReference>
<dbReference type="Proteomes" id="UP001596091">
    <property type="component" value="Unassembled WGS sequence"/>
</dbReference>
<dbReference type="SUPFAM" id="SSF48452">
    <property type="entry name" value="TPR-like"/>
    <property type="match status" value="2"/>
</dbReference>
<dbReference type="Gene3D" id="1.10.530.10">
    <property type="match status" value="1"/>
</dbReference>
<dbReference type="InterPro" id="IPR023346">
    <property type="entry name" value="Lysozyme-like_dom_sf"/>
</dbReference>
<comment type="caution">
    <text evidence="5">The sequence shown here is derived from an EMBL/GenBank/DDBJ whole genome shotgun (WGS) entry which is preliminary data.</text>
</comment>
<feature type="repeat" description="TPR" evidence="2">
    <location>
        <begin position="378"/>
        <end position="411"/>
    </location>
</feature>
<comment type="similarity">
    <text evidence="1">Belongs to the transglycosylase Slt family.</text>
</comment>
<feature type="region of interest" description="Disordered" evidence="3">
    <location>
        <begin position="21"/>
        <end position="62"/>
    </location>
</feature>
<feature type="repeat" description="TPR" evidence="2">
    <location>
        <begin position="111"/>
        <end position="144"/>
    </location>
</feature>
<dbReference type="Pfam" id="PF13174">
    <property type="entry name" value="TPR_6"/>
    <property type="match status" value="1"/>
</dbReference>
<feature type="compositionally biased region" description="Basic residues" evidence="3">
    <location>
        <begin position="46"/>
        <end position="61"/>
    </location>
</feature>
<reference evidence="6" key="1">
    <citation type="journal article" date="2019" name="Int. J. Syst. Evol. Microbiol.">
        <title>The Global Catalogue of Microorganisms (GCM) 10K type strain sequencing project: providing services to taxonomists for standard genome sequencing and annotation.</title>
        <authorList>
            <consortium name="The Broad Institute Genomics Platform"/>
            <consortium name="The Broad Institute Genome Sequencing Center for Infectious Disease"/>
            <person name="Wu L."/>
            <person name="Ma J."/>
        </authorList>
    </citation>
    <scope>NUCLEOTIDE SEQUENCE [LARGE SCALE GENOMIC DNA]</scope>
    <source>
        <strain evidence="6">JCM 4087</strain>
    </source>
</reference>
<feature type="domain" description="Transglycosylase SLT" evidence="4">
    <location>
        <begin position="613"/>
        <end position="721"/>
    </location>
</feature>
<dbReference type="Gene3D" id="1.25.40.10">
    <property type="entry name" value="Tetratricopeptide repeat domain"/>
    <property type="match status" value="2"/>
</dbReference>
<dbReference type="InterPro" id="IPR000189">
    <property type="entry name" value="Transglyc_AS"/>
</dbReference>
<protein>
    <submittedName>
        <fullName evidence="5">Transglycosylase SLT domain-containing protein</fullName>
    </submittedName>
</protein>
<accession>A0ABW1EL65</accession>
<gene>
    <name evidence="5" type="ORF">ACFPT7_22225</name>
</gene>
<dbReference type="CDD" id="cd13401">
    <property type="entry name" value="Slt70-like"/>
    <property type="match status" value="1"/>
</dbReference>
<dbReference type="InterPro" id="IPR008258">
    <property type="entry name" value="Transglycosylase_SLT_dom_1"/>
</dbReference>
<keyword evidence="2" id="KW-0802">TPR repeat</keyword>
<evidence type="ECO:0000313" key="6">
    <source>
        <dbReference type="Proteomes" id="UP001596091"/>
    </source>
</evidence>
<sequence length="789" mass="87075">MAGCLILATGEPARPFGNTQTATAKKKHHTAVKPKTVSSKTSASKKTVKARTRRRRGSRAARAREAAKLRVAFVASTELRPMAQQLAATRTAAAYAGVTAFAHSHTGEKAAAAYLALGHAYLADNHYDEAAQNFRMAKAAGDSLADYDDYLGAKALHGAGNDAAAEALLKGFADRYPDSIFVDDTPELEAQVLLGVKDPAGARKALLAAPESSDRPGYQLVLAEIDQTQGQTDEAVKVYKNVLLSWPLSYEGQTARAKLTQLGMESTLTVAELRSLGDAYYKAGKYDEASDQYHALARSFGISAEQRNEFAVAAAACDLKLKKLTREEAEALPQTNDENGARRLYLLMELARNRDDETAQQSYVDMLTTSFPHSQWLAEALFSSGNMYLLKKDYPQAVKYYSDLAEQFPDNSNAAAAHWRAGWWSYRQGLYPQAEKIFTDQIRLYPSAKETVSALYWRARMYEEQDHQPGLAAAHYRTIVKAYSHYFYANMASMRLTALGDPTPVSIPALDKFAAQPVPRLDATFPADDPHLVKAHLLVNAGLTEYVPEEIAAAPGSESWSKIAEAQLYASYGDAFHAMRVLKRALPYASSAPIQSIPLAYWRILFPQPYWDTIQAESAKNGLDPYFVASLIRQESEFNPSAISHANAYGLMQLLPSVGKQMAREEGLGSIETRQLLDPVLNIRLGTRYLRETMEHFGRVPEYALAAYNAGENRVTDWQAAGPYTGIDEFVESIPFSETREYVEAIVRNQEMYRDIDRFAKVANTTQRAEATTASAGIRGIDGRDSQRP</sequence>
<proteinExistence type="inferred from homology"/>
<evidence type="ECO:0000256" key="3">
    <source>
        <dbReference type="SAM" id="MobiDB-lite"/>
    </source>
</evidence>
<dbReference type="Pfam" id="PF01464">
    <property type="entry name" value="SLT"/>
    <property type="match status" value="1"/>
</dbReference>
<organism evidence="5 6">
    <name type="scientific">Acidicapsa dinghuensis</name>
    <dbReference type="NCBI Taxonomy" id="2218256"/>
    <lineage>
        <taxon>Bacteria</taxon>
        <taxon>Pseudomonadati</taxon>
        <taxon>Acidobacteriota</taxon>
        <taxon>Terriglobia</taxon>
        <taxon>Terriglobales</taxon>
        <taxon>Acidobacteriaceae</taxon>
        <taxon>Acidicapsa</taxon>
    </lineage>
</organism>
<dbReference type="SUPFAM" id="SSF53955">
    <property type="entry name" value="Lysozyme-like"/>
    <property type="match status" value="1"/>
</dbReference>
<evidence type="ECO:0000256" key="1">
    <source>
        <dbReference type="ARBA" id="ARBA00007734"/>
    </source>
</evidence>
<evidence type="ECO:0000259" key="4">
    <source>
        <dbReference type="Pfam" id="PF01464"/>
    </source>
</evidence>
<feature type="compositionally biased region" description="Low complexity" evidence="3">
    <location>
        <begin position="33"/>
        <end position="45"/>
    </location>
</feature>
<dbReference type="InterPro" id="IPR019734">
    <property type="entry name" value="TPR_rpt"/>
</dbReference>
<dbReference type="InterPro" id="IPR011990">
    <property type="entry name" value="TPR-like_helical_dom_sf"/>
</dbReference>
<dbReference type="PANTHER" id="PTHR37423:SF2">
    <property type="entry name" value="MEMBRANE-BOUND LYTIC MUREIN TRANSGLYCOSYLASE C"/>
    <property type="match status" value="1"/>
</dbReference>
<name>A0ABW1EL65_9BACT</name>
<dbReference type="PANTHER" id="PTHR37423">
    <property type="entry name" value="SOLUBLE LYTIC MUREIN TRANSGLYCOSYLASE-RELATED"/>
    <property type="match status" value="1"/>
</dbReference>
<dbReference type="SMART" id="SM00028">
    <property type="entry name" value="TPR"/>
    <property type="match status" value="4"/>
</dbReference>
<dbReference type="PROSITE" id="PS50005">
    <property type="entry name" value="TPR"/>
    <property type="match status" value="2"/>
</dbReference>
<dbReference type="PROSITE" id="PS00922">
    <property type="entry name" value="TRANSGLYCOSYLASE"/>
    <property type="match status" value="1"/>
</dbReference>
<dbReference type="EMBL" id="JBHSPH010000010">
    <property type="protein sequence ID" value="MFC5865042.1"/>
    <property type="molecule type" value="Genomic_DNA"/>
</dbReference>
<evidence type="ECO:0000256" key="2">
    <source>
        <dbReference type="PROSITE-ProRule" id="PRU00339"/>
    </source>
</evidence>
<evidence type="ECO:0000313" key="5">
    <source>
        <dbReference type="EMBL" id="MFC5865042.1"/>
    </source>
</evidence>